<dbReference type="RefSeq" id="WP_132791359.1">
    <property type="nucleotide sequence ID" value="NZ_SLXM01000001.1"/>
</dbReference>
<name>A0A4R2P1J8_9FLAO</name>
<reference evidence="1 2" key="1">
    <citation type="submission" date="2019-03" db="EMBL/GenBank/DDBJ databases">
        <title>Genomic Encyclopedia of Type Strains, Phase IV (KMG-IV): sequencing the most valuable type-strain genomes for metagenomic binning, comparative biology and taxonomic classification.</title>
        <authorList>
            <person name="Goeker M."/>
        </authorList>
    </citation>
    <scope>NUCLEOTIDE SEQUENCE [LARGE SCALE GENOMIC DNA]</scope>
    <source>
        <strain evidence="1 2">DSM 14836</strain>
    </source>
</reference>
<keyword evidence="2" id="KW-1185">Reference proteome</keyword>
<evidence type="ECO:0000313" key="2">
    <source>
        <dbReference type="Proteomes" id="UP000294564"/>
    </source>
</evidence>
<protein>
    <submittedName>
        <fullName evidence="1">Uncharacterized protein</fullName>
    </submittedName>
</protein>
<accession>A0A4R2P1J8</accession>
<comment type="caution">
    <text evidence="1">The sequence shown here is derived from an EMBL/GenBank/DDBJ whole genome shotgun (WGS) entry which is preliminary data.</text>
</comment>
<dbReference type="AlphaFoldDB" id="A0A4R2P1J8"/>
<evidence type="ECO:0000313" key="1">
    <source>
        <dbReference type="EMBL" id="TCP27938.1"/>
    </source>
</evidence>
<organism evidence="1 2">
    <name type="scientific">Tenacibaculum skagerrakense</name>
    <dbReference type="NCBI Taxonomy" id="186571"/>
    <lineage>
        <taxon>Bacteria</taxon>
        <taxon>Pseudomonadati</taxon>
        <taxon>Bacteroidota</taxon>
        <taxon>Flavobacteriia</taxon>
        <taxon>Flavobacteriales</taxon>
        <taxon>Flavobacteriaceae</taxon>
        <taxon>Tenacibaculum</taxon>
    </lineage>
</organism>
<gene>
    <name evidence="1" type="ORF">EV195_10197</name>
</gene>
<dbReference type="OrthoDB" id="1421611at2"/>
<dbReference type="EMBL" id="SLXM01000001">
    <property type="protein sequence ID" value="TCP27938.1"/>
    <property type="molecule type" value="Genomic_DNA"/>
</dbReference>
<proteinExistence type="predicted"/>
<dbReference type="Proteomes" id="UP000294564">
    <property type="component" value="Unassembled WGS sequence"/>
</dbReference>
<sequence length="216" mass="25655">MKKRHIILLVSLVVFNSCIVKSLNPFYTEETIKFSKDFLGEWKDNNKDIWKITSLKDEYAKLINSGEKITLEDEKFFKKYKNSYSVEYSDKDKKSLFIATPFKLKDQLFLDFIPFNDQGSEMNGLLQIHNIYPHSLVKLDILNNNEISIKWFDEKRLKEIFKEKRIKIKHEKIGVMKEDILLTASSEELQQFLKKYMASESAKKWETETKFTLKKS</sequence>